<sequence>MTLAPTGPLPAAVARTYSHRYAVVDVETSGLSAAHDRVLQIAVVLLGPDGAHEGEWSTLLDPGCDPGRTDIHGLTRERLSGAPRFPDVLPILAPLLADRVLVAHNARFDWDFLAHEANRAGATLPVAERLCTLALARRLDLPAANLSLAALARYWRVPQTRAHDAVDDTRVLVEVLRHSLVVAHRVGAPLPLTRCEVPRATRPAPAPRTPCAWRDPGRLEPGRPLRQGLKVVFTGETTRPREVLIHEATAAGLDVMNSVSSRTGLVVCNSTTLATGKAAAARRHGTLVVAEDEFLRLLGHVQPGEPKQSGGTSVGTAVPASEVPHERPAPPPTTHVVAPAPPEARSGAATTSAPPSAPTGPLAGSRVLVVGGSYEEACSARARIVELGGRAAVNLTAAVTHVVALEWPEQDSRWPRIARLAMPRLDPVTFVPVDVAGASATTGAPVDPTATVTAVAPDVPVLPRGGVRDLPDGEAWSLSVRWPDDRFDGEIDVVALVVDADEQVGGDEDFCFYHQPAHPSGGVALELDHPCEALVELRPSLLPAGRRVLVAASIDGEGVFGDVGPLELVLRTGSGEPVLRATLDAAASERTLVLANVYARSGTWRFRAVGQGYGSGLDALAVLHGVDLED</sequence>
<dbReference type="Proteomes" id="UP000326702">
    <property type="component" value="Chromosome"/>
</dbReference>
<dbReference type="AlphaFoldDB" id="A0A5P9QCN6"/>
<dbReference type="GO" id="GO:0005829">
    <property type="term" value="C:cytosol"/>
    <property type="evidence" value="ECO:0007669"/>
    <property type="project" value="TreeGrafter"/>
</dbReference>
<dbReference type="GO" id="GO:0008408">
    <property type="term" value="F:3'-5' exonuclease activity"/>
    <property type="evidence" value="ECO:0007669"/>
    <property type="project" value="TreeGrafter"/>
</dbReference>
<dbReference type="Gene3D" id="3.40.50.10190">
    <property type="entry name" value="BRCT domain"/>
    <property type="match status" value="1"/>
</dbReference>
<evidence type="ECO:0000256" key="4">
    <source>
        <dbReference type="SAM" id="MobiDB-lite"/>
    </source>
</evidence>
<evidence type="ECO:0000256" key="2">
    <source>
        <dbReference type="ARBA" id="ARBA00022801"/>
    </source>
</evidence>
<dbReference type="SUPFAM" id="SSF52113">
    <property type="entry name" value="BRCT domain"/>
    <property type="match status" value="1"/>
</dbReference>
<feature type="region of interest" description="Disordered" evidence="4">
    <location>
        <begin position="301"/>
        <end position="362"/>
    </location>
</feature>
<feature type="region of interest" description="Disordered" evidence="4">
    <location>
        <begin position="200"/>
        <end position="219"/>
    </location>
</feature>
<dbReference type="PANTHER" id="PTHR30231">
    <property type="entry name" value="DNA POLYMERASE III SUBUNIT EPSILON"/>
    <property type="match status" value="1"/>
</dbReference>
<gene>
    <name evidence="6" type="ORF">KDY119_02673</name>
</gene>
<organism evidence="6 7">
    <name type="scientific">Luteimicrobium xylanilyticum</name>
    <dbReference type="NCBI Taxonomy" id="1133546"/>
    <lineage>
        <taxon>Bacteria</taxon>
        <taxon>Bacillati</taxon>
        <taxon>Actinomycetota</taxon>
        <taxon>Actinomycetes</taxon>
        <taxon>Micrococcales</taxon>
        <taxon>Luteimicrobium</taxon>
    </lineage>
</organism>
<reference evidence="6 7" key="1">
    <citation type="submission" date="2019-10" db="EMBL/GenBank/DDBJ databases">
        <title>Genome sequence of Luteimicrobium xylanilyticum HY-24.</title>
        <authorList>
            <person name="Kim D.Y."/>
            <person name="Park H.-Y."/>
        </authorList>
    </citation>
    <scope>NUCLEOTIDE SEQUENCE [LARGE SCALE GENOMIC DNA]</scope>
    <source>
        <strain evidence="6 7">HY-24</strain>
    </source>
</reference>
<proteinExistence type="predicted"/>
<dbReference type="SUPFAM" id="SSF53098">
    <property type="entry name" value="Ribonuclease H-like"/>
    <property type="match status" value="1"/>
</dbReference>
<accession>A0A5P9QCN6</accession>
<dbReference type="SMART" id="SM00479">
    <property type="entry name" value="EXOIII"/>
    <property type="match status" value="1"/>
</dbReference>
<dbReference type="Gene3D" id="2.60.60.30">
    <property type="entry name" value="sav2460 like domains"/>
    <property type="match status" value="1"/>
</dbReference>
<dbReference type="GO" id="GO:0003887">
    <property type="term" value="F:DNA-directed DNA polymerase activity"/>
    <property type="evidence" value="ECO:0007669"/>
    <property type="project" value="UniProtKB-KW"/>
</dbReference>
<dbReference type="RefSeq" id="WP_036946806.1">
    <property type="nucleotide sequence ID" value="NZ_BAABIH010000008.1"/>
</dbReference>
<dbReference type="GO" id="GO:0003676">
    <property type="term" value="F:nucleic acid binding"/>
    <property type="evidence" value="ECO:0007669"/>
    <property type="project" value="InterPro"/>
</dbReference>
<evidence type="ECO:0000256" key="1">
    <source>
        <dbReference type="ARBA" id="ARBA00022722"/>
    </source>
</evidence>
<feature type="compositionally biased region" description="Low complexity" evidence="4">
    <location>
        <begin position="346"/>
        <end position="362"/>
    </location>
</feature>
<evidence type="ECO:0000259" key="5">
    <source>
        <dbReference type="SMART" id="SM00479"/>
    </source>
</evidence>
<keyword evidence="7" id="KW-1185">Reference proteome</keyword>
<dbReference type="CDD" id="cd06974">
    <property type="entry name" value="TerD_like"/>
    <property type="match status" value="1"/>
</dbReference>
<dbReference type="Pfam" id="PF00929">
    <property type="entry name" value="RNase_T"/>
    <property type="match status" value="1"/>
</dbReference>
<dbReference type="FunFam" id="3.30.420.10:FF:000045">
    <property type="entry name" value="3'-5' exonuclease DinG"/>
    <property type="match status" value="1"/>
</dbReference>
<keyword evidence="6" id="KW-0548">Nucleotidyltransferase</keyword>
<dbReference type="InterPro" id="IPR003325">
    <property type="entry name" value="TerD"/>
</dbReference>
<keyword evidence="1" id="KW-0540">Nuclease</keyword>
<dbReference type="EMBL" id="CP045529">
    <property type="protein sequence ID" value="QFU99147.1"/>
    <property type="molecule type" value="Genomic_DNA"/>
</dbReference>
<dbReference type="InterPro" id="IPR036420">
    <property type="entry name" value="BRCT_dom_sf"/>
</dbReference>
<name>A0A5P9QCN6_9MICO</name>
<dbReference type="InterPro" id="IPR036397">
    <property type="entry name" value="RNaseH_sf"/>
</dbReference>
<keyword evidence="6" id="KW-0239">DNA-directed DNA polymerase</keyword>
<evidence type="ECO:0000313" key="7">
    <source>
        <dbReference type="Proteomes" id="UP000326702"/>
    </source>
</evidence>
<protein>
    <submittedName>
        <fullName evidence="6">DNA-directed DNA polymerase</fullName>
        <ecNumber evidence="6">2.7.7.7</ecNumber>
    </submittedName>
</protein>
<dbReference type="EC" id="2.7.7.7" evidence="6"/>
<keyword evidence="6" id="KW-0808">Transferase</keyword>
<keyword evidence="3" id="KW-0269">Exonuclease</keyword>
<dbReference type="PANTHER" id="PTHR30231:SF4">
    <property type="entry name" value="PROTEIN NEN2"/>
    <property type="match status" value="1"/>
</dbReference>
<evidence type="ECO:0000313" key="6">
    <source>
        <dbReference type="EMBL" id="QFU99147.1"/>
    </source>
</evidence>
<dbReference type="Pfam" id="PF02342">
    <property type="entry name" value="TerD"/>
    <property type="match status" value="1"/>
</dbReference>
<feature type="domain" description="Exonuclease" evidence="5">
    <location>
        <begin position="20"/>
        <end position="185"/>
    </location>
</feature>
<dbReference type="InterPro" id="IPR013520">
    <property type="entry name" value="Ribonucl_H"/>
</dbReference>
<evidence type="ECO:0000256" key="3">
    <source>
        <dbReference type="ARBA" id="ARBA00022839"/>
    </source>
</evidence>
<keyword evidence="2" id="KW-0378">Hydrolase</keyword>
<dbReference type="KEGG" id="lxl:KDY119_02673"/>
<dbReference type="InterPro" id="IPR012337">
    <property type="entry name" value="RNaseH-like_sf"/>
</dbReference>
<dbReference type="Gene3D" id="3.30.420.10">
    <property type="entry name" value="Ribonuclease H-like superfamily/Ribonuclease H"/>
    <property type="match status" value="1"/>
</dbReference>
<dbReference type="CDD" id="cd06127">
    <property type="entry name" value="DEDDh"/>
    <property type="match status" value="1"/>
</dbReference>